<dbReference type="EMBL" id="CM000883">
    <property type="protein sequence ID" value="KQJ92059.1"/>
    <property type="molecule type" value="Genomic_DNA"/>
</dbReference>
<gene>
    <name evidence="3" type="ORF">BRADI_4g41480v3</name>
</gene>
<dbReference type="OrthoDB" id="678692at2759"/>
<evidence type="ECO:0000313" key="3">
    <source>
        <dbReference type="EMBL" id="KQJ92059.1"/>
    </source>
</evidence>
<dbReference type="STRING" id="15368.A0A0Q3HUX2"/>
<dbReference type="PANTHER" id="PTHR33065:SF131">
    <property type="entry name" value="EXPRESSED PROTEIN"/>
    <property type="match status" value="1"/>
</dbReference>
<dbReference type="PANTHER" id="PTHR33065">
    <property type="entry name" value="OS07G0486400 PROTEIN"/>
    <property type="match status" value="1"/>
</dbReference>
<dbReference type="Proteomes" id="UP000008810">
    <property type="component" value="Chromosome 4"/>
</dbReference>
<evidence type="ECO:0000313" key="4">
    <source>
        <dbReference type="EnsemblPlants" id="KQJ92059"/>
    </source>
</evidence>
<dbReference type="AlphaFoldDB" id="A0A0Q3HUX2"/>
<accession>A0A0Q3HUX2</accession>
<keyword evidence="5" id="KW-1185">Reference proteome</keyword>
<dbReference type="FunCoup" id="A0A0Q3HUX2">
    <property type="interactions" value="14"/>
</dbReference>
<reference evidence="4" key="3">
    <citation type="submission" date="2018-08" db="UniProtKB">
        <authorList>
            <consortium name="EnsemblPlants"/>
        </authorList>
    </citation>
    <scope>IDENTIFICATION</scope>
    <source>
        <strain evidence="4">cv. Bd21</strain>
    </source>
</reference>
<dbReference type="EnsemblPlants" id="KQJ92059">
    <property type="protein sequence ID" value="KQJ92059"/>
    <property type="gene ID" value="BRADI_4g41480v3"/>
</dbReference>
<dbReference type="InParanoid" id="A0A0Q3HUX2"/>
<proteinExistence type="predicted"/>
<dbReference type="ExpressionAtlas" id="A0A0Q3HUX2">
    <property type="expression patterns" value="baseline"/>
</dbReference>
<reference evidence="3" key="2">
    <citation type="submission" date="2017-06" db="EMBL/GenBank/DDBJ databases">
        <title>WGS assembly of Brachypodium distachyon.</title>
        <authorList>
            <consortium name="The International Brachypodium Initiative"/>
            <person name="Lucas S."/>
            <person name="Harmon-Smith M."/>
            <person name="Lail K."/>
            <person name="Tice H."/>
            <person name="Grimwood J."/>
            <person name="Bruce D."/>
            <person name="Barry K."/>
            <person name="Shu S."/>
            <person name="Lindquist E."/>
            <person name="Wang M."/>
            <person name="Pitluck S."/>
            <person name="Vogel J.P."/>
            <person name="Garvin D.F."/>
            <person name="Mockler T.C."/>
            <person name="Schmutz J."/>
            <person name="Rokhsar D."/>
            <person name="Bevan M.W."/>
        </authorList>
    </citation>
    <scope>NUCLEOTIDE SEQUENCE</scope>
    <source>
        <strain evidence="3">Bd21</strain>
    </source>
</reference>
<feature type="region of interest" description="Disordered" evidence="1">
    <location>
        <begin position="1"/>
        <end position="56"/>
    </location>
</feature>
<evidence type="ECO:0000256" key="1">
    <source>
        <dbReference type="SAM" id="MobiDB-lite"/>
    </source>
</evidence>
<feature type="domain" description="DUF6598" evidence="2">
    <location>
        <begin position="85"/>
        <end position="324"/>
    </location>
</feature>
<sequence>MAEAELCGDSLGHKRADPEGAANGGDAKRPHEDGNGLPSSSMEKIETEVEEDDDYQEENPLDIYRQIWTERFGRLGISFEDESTYVLYVKVTQITDALQWPLDVYGVIALRDSIDHKRDFLFRRTRDQCQTLASLQDAELEITGPSRAVLLIDPHAFEIDLKVRGNGSPSEDKALSYYAFIYEHIAHMDKMVPTEHSTIEVRFAHLARTLESTIKVIVISGSCDFSARFTARTASIDEDMVLLDSRGGKVDVSEEGEAVLKRRIVTVEERGKLILDVEAAPCDAEKSSSGGGIVLKRRIKLTPMTALRNEGGFDLGFSRLRVIVAWSMLP</sequence>
<evidence type="ECO:0000259" key="2">
    <source>
        <dbReference type="Pfam" id="PF20241"/>
    </source>
</evidence>
<protein>
    <recommendedName>
        <fullName evidence="2">DUF6598 domain-containing protein</fullName>
    </recommendedName>
</protein>
<dbReference type="Gramene" id="KQJ92059">
    <property type="protein sequence ID" value="KQJ92059"/>
    <property type="gene ID" value="BRADI_4g41480v3"/>
</dbReference>
<name>A0A0Q3HUX2_BRADI</name>
<evidence type="ECO:0000313" key="5">
    <source>
        <dbReference type="Proteomes" id="UP000008810"/>
    </source>
</evidence>
<reference evidence="3 4" key="1">
    <citation type="journal article" date="2010" name="Nature">
        <title>Genome sequencing and analysis of the model grass Brachypodium distachyon.</title>
        <authorList>
            <consortium name="International Brachypodium Initiative"/>
        </authorList>
    </citation>
    <scope>NUCLEOTIDE SEQUENCE [LARGE SCALE GENOMIC DNA]</scope>
    <source>
        <strain evidence="3 4">Bd21</strain>
    </source>
</reference>
<dbReference type="InterPro" id="IPR046533">
    <property type="entry name" value="DUF6598"/>
</dbReference>
<dbReference type="Pfam" id="PF20241">
    <property type="entry name" value="DUF6598"/>
    <property type="match status" value="1"/>
</dbReference>
<organism evidence="3">
    <name type="scientific">Brachypodium distachyon</name>
    <name type="common">Purple false brome</name>
    <name type="synonym">Trachynia distachya</name>
    <dbReference type="NCBI Taxonomy" id="15368"/>
    <lineage>
        <taxon>Eukaryota</taxon>
        <taxon>Viridiplantae</taxon>
        <taxon>Streptophyta</taxon>
        <taxon>Embryophyta</taxon>
        <taxon>Tracheophyta</taxon>
        <taxon>Spermatophyta</taxon>
        <taxon>Magnoliopsida</taxon>
        <taxon>Liliopsida</taxon>
        <taxon>Poales</taxon>
        <taxon>Poaceae</taxon>
        <taxon>BOP clade</taxon>
        <taxon>Pooideae</taxon>
        <taxon>Stipodae</taxon>
        <taxon>Brachypodieae</taxon>
        <taxon>Brachypodium</taxon>
    </lineage>
</organism>